<sequence>MSRRRLRSLEEFMRATACLVAVAIGFAAAAHAEDLPFWPAVQATCTATAATPSGALGQRIAQAARAEFDAFGGHRIDAGGRLIHFGLTEAESRREDRANGREARLDSLGWWRVLAYWRALYGVAAGGLGDELEVRGYRGAADSQDAAQIAERLRVDIGPLLKAADGIADPAQREAMREAIIRAAIVDTPWSAAFISYVMRQAGATATGFAFSNAHRVYIDDAFATSAAEVAHKTDARIYRACPLATTRPRVGDMICLEREPSLAKLSAAAVRERIRQEVAAGARTLQRTHCEVVARIDAPARKIYTIGGNVLNAVTARKMNLTRDMKLSPVQSGRCGGAGAWTLAEPGAAPENCALNDQKWFVLLQLR</sequence>
<dbReference type="PIRSF" id="PIRSF028415">
    <property type="entry name" value="UCP028415"/>
    <property type="match status" value="1"/>
</dbReference>
<evidence type="ECO:0000313" key="3">
    <source>
        <dbReference type="EMBL" id="AXK83554.1"/>
    </source>
</evidence>
<dbReference type="KEGG" id="ptaw:DW352_25330"/>
<dbReference type="InterPro" id="IPR019262">
    <property type="entry name" value="DUF2272"/>
</dbReference>
<evidence type="ECO:0000259" key="2">
    <source>
        <dbReference type="Pfam" id="PF10030"/>
    </source>
</evidence>
<feature type="domain" description="DUF2272" evidence="2">
    <location>
        <begin position="179"/>
        <end position="366"/>
    </location>
</feature>
<dbReference type="OrthoDB" id="3078754at2"/>
<proteinExistence type="predicted"/>
<gene>
    <name evidence="3" type="ORF">DW352_25330</name>
</gene>
<dbReference type="InterPro" id="IPR014545">
    <property type="entry name" value="UCP028415"/>
</dbReference>
<dbReference type="Pfam" id="PF10030">
    <property type="entry name" value="DUF2272"/>
    <property type="match status" value="1"/>
</dbReference>
<keyword evidence="4" id="KW-1185">Reference proteome</keyword>
<accession>A0A346A307</accession>
<feature type="signal peptide" evidence="1">
    <location>
        <begin position="1"/>
        <end position="32"/>
    </location>
</feature>
<reference evidence="3 4" key="1">
    <citation type="submission" date="2018-07" db="EMBL/GenBank/DDBJ databases">
        <authorList>
            <person name="Quirk P.G."/>
            <person name="Krulwich T.A."/>
        </authorList>
    </citation>
    <scope>NUCLEOTIDE SEQUENCE [LARGE SCALE GENOMIC DNA]</scope>
    <source>
        <strain evidence="3 4">CC-BB4</strain>
    </source>
</reference>
<evidence type="ECO:0000313" key="4">
    <source>
        <dbReference type="Proteomes" id="UP000254889"/>
    </source>
</evidence>
<evidence type="ECO:0000256" key="1">
    <source>
        <dbReference type="SAM" id="SignalP"/>
    </source>
</evidence>
<name>A0A346A307_9HYPH</name>
<keyword evidence="1" id="KW-0732">Signal</keyword>
<protein>
    <submittedName>
        <fullName evidence="3">DUF2272 domain-containing protein</fullName>
    </submittedName>
</protein>
<feature type="chain" id="PRO_5016716205" evidence="1">
    <location>
        <begin position="33"/>
        <end position="368"/>
    </location>
</feature>
<dbReference type="AlphaFoldDB" id="A0A346A307"/>
<dbReference type="Proteomes" id="UP000254889">
    <property type="component" value="Chromosome"/>
</dbReference>
<dbReference type="EMBL" id="CP031417">
    <property type="protein sequence ID" value="AXK83554.1"/>
    <property type="molecule type" value="Genomic_DNA"/>
</dbReference>
<organism evidence="3 4">
    <name type="scientific">Pseudolabrys taiwanensis</name>
    <dbReference type="NCBI Taxonomy" id="331696"/>
    <lineage>
        <taxon>Bacteria</taxon>
        <taxon>Pseudomonadati</taxon>
        <taxon>Pseudomonadota</taxon>
        <taxon>Alphaproteobacteria</taxon>
        <taxon>Hyphomicrobiales</taxon>
        <taxon>Xanthobacteraceae</taxon>
        <taxon>Pseudolabrys</taxon>
    </lineage>
</organism>